<dbReference type="InterPro" id="IPR043502">
    <property type="entry name" value="DNA/RNA_pol_sf"/>
</dbReference>
<reference evidence="8" key="2">
    <citation type="journal article" date="2024" name="Plant">
        <title>Genomic evolution and insights into agronomic trait innovations of Sesamum species.</title>
        <authorList>
            <person name="Miao H."/>
            <person name="Wang L."/>
            <person name="Qu L."/>
            <person name="Liu H."/>
            <person name="Sun Y."/>
            <person name="Le M."/>
            <person name="Wang Q."/>
            <person name="Wei S."/>
            <person name="Zheng Y."/>
            <person name="Lin W."/>
            <person name="Duan Y."/>
            <person name="Cao H."/>
            <person name="Xiong S."/>
            <person name="Wang X."/>
            <person name="Wei L."/>
            <person name="Li C."/>
            <person name="Ma Q."/>
            <person name="Ju M."/>
            <person name="Zhao R."/>
            <person name="Li G."/>
            <person name="Mu C."/>
            <person name="Tian Q."/>
            <person name="Mei H."/>
            <person name="Zhang T."/>
            <person name="Gao T."/>
            <person name="Zhang H."/>
        </authorList>
    </citation>
    <scope>NUCLEOTIDE SEQUENCE</scope>
    <source>
        <strain evidence="8">G01</strain>
    </source>
</reference>
<evidence type="ECO:0000256" key="2">
    <source>
        <dbReference type="ARBA" id="ARBA00022695"/>
    </source>
</evidence>
<dbReference type="PANTHER" id="PTHR34072">
    <property type="entry name" value="ENZYMATIC POLYPROTEIN-RELATED"/>
    <property type="match status" value="1"/>
</dbReference>
<keyword evidence="6" id="KW-0695">RNA-directed DNA polymerase</keyword>
<name>A0AAW2JKQ6_9LAMI</name>
<keyword evidence="4" id="KW-0255">Endonuclease</keyword>
<dbReference type="GO" id="GO:0004519">
    <property type="term" value="F:endonuclease activity"/>
    <property type="evidence" value="ECO:0007669"/>
    <property type="project" value="UniProtKB-KW"/>
</dbReference>
<dbReference type="SUPFAM" id="SSF56672">
    <property type="entry name" value="DNA/RNA polymerases"/>
    <property type="match status" value="1"/>
</dbReference>
<evidence type="ECO:0000256" key="1">
    <source>
        <dbReference type="ARBA" id="ARBA00022679"/>
    </source>
</evidence>
<organism evidence="8">
    <name type="scientific">Sesamum angustifolium</name>
    <dbReference type="NCBI Taxonomy" id="2727405"/>
    <lineage>
        <taxon>Eukaryota</taxon>
        <taxon>Viridiplantae</taxon>
        <taxon>Streptophyta</taxon>
        <taxon>Embryophyta</taxon>
        <taxon>Tracheophyta</taxon>
        <taxon>Spermatophyta</taxon>
        <taxon>Magnoliopsida</taxon>
        <taxon>eudicotyledons</taxon>
        <taxon>Gunneridae</taxon>
        <taxon>Pentapetalae</taxon>
        <taxon>asterids</taxon>
        <taxon>lamiids</taxon>
        <taxon>Lamiales</taxon>
        <taxon>Pedaliaceae</taxon>
        <taxon>Sesamum</taxon>
    </lineage>
</organism>
<dbReference type="GO" id="GO:0016787">
    <property type="term" value="F:hydrolase activity"/>
    <property type="evidence" value="ECO:0007669"/>
    <property type="project" value="UniProtKB-KW"/>
</dbReference>
<dbReference type="Gene3D" id="3.10.20.370">
    <property type="match status" value="1"/>
</dbReference>
<accession>A0AAW2JKQ6</accession>
<keyword evidence="3" id="KW-0540">Nuclease</keyword>
<protein>
    <recommendedName>
        <fullName evidence="7">Reverse transcriptase RNase H-like domain-containing protein</fullName>
    </recommendedName>
</protein>
<evidence type="ECO:0000256" key="3">
    <source>
        <dbReference type="ARBA" id="ARBA00022722"/>
    </source>
</evidence>
<dbReference type="Pfam" id="PF17917">
    <property type="entry name" value="RT_RNaseH"/>
    <property type="match status" value="1"/>
</dbReference>
<keyword evidence="2" id="KW-0548">Nucleotidyltransferase</keyword>
<dbReference type="PANTHER" id="PTHR34072:SF55">
    <property type="entry name" value="DNA_RNA POLYMERASES SUPERFAMILY PROTEIN"/>
    <property type="match status" value="1"/>
</dbReference>
<dbReference type="GO" id="GO:0003964">
    <property type="term" value="F:RNA-directed DNA polymerase activity"/>
    <property type="evidence" value="ECO:0007669"/>
    <property type="project" value="UniProtKB-KW"/>
</dbReference>
<evidence type="ECO:0000259" key="7">
    <source>
        <dbReference type="Pfam" id="PF17917"/>
    </source>
</evidence>
<reference evidence="8" key="1">
    <citation type="submission" date="2020-06" db="EMBL/GenBank/DDBJ databases">
        <authorList>
            <person name="Li T."/>
            <person name="Hu X."/>
            <person name="Zhang T."/>
            <person name="Song X."/>
            <person name="Zhang H."/>
            <person name="Dai N."/>
            <person name="Sheng W."/>
            <person name="Hou X."/>
            <person name="Wei L."/>
        </authorList>
    </citation>
    <scope>NUCLEOTIDE SEQUENCE</scope>
    <source>
        <strain evidence="8">G01</strain>
        <tissue evidence="8">Leaf</tissue>
    </source>
</reference>
<dbReference type="CDD" id="cd09274">
    <property type="entry name" value="RNase_HI_RT_Ty3"/>
    <property type="match status" value="1"/>
</dbReference>
<evidence type="ECO:0000256" key="4">
    <source>
        <dbReference type="ARBA" id="ARBA00022759"/>
    </source>
</evidence>
<comment type="caution">
    <text evidence="8">The sequence shown here is derived from an EMBL/GenBank/DDBJ whole genome shotgun (WGS) entry which is preliminary data.</text>
</comment>
<evidence type="ECO:0000256" key="5">
    <source>
        <dbReference type="ARBA" id="ARBA00022801"/>
    </source>
</evidence>
<feature type="domain" description="Reverse transcriptase RNase H-like" evidence="7">
    <location>
        <begin position="4"/>
        <end position="87"/>
    </location>
</feature>
<dbReference type="AlphaFoldDB" id="A0AAW2JKQ6"/>
<keyword evidence="5" id="KW-0378">Hydrolase</keyword>
<gene>
    <name evidence="8" type="ORF">Sangu_2521100</name>
</gene>
<evidence type="ECO:0000256" key="6">
    <source>
        <dbReference type="ARBA" id="ARBA00022918"/>
    </source>
</evidence>
<evidence type="ECO:0000313" key="8">
    <source>
        <dbReference type="EMBL" id="KAL0294188.1"/>
    </source>
</evidence>
<proteinExistence type="predicted"/>
<keyword evidence="1" id="KW-0808">Transferase</keyword>
<dbReference type="InterPro" id="IPR041373">
    <property type="entry name" value="RT_RNaseH"/>
</dbReference>
<sequence length="167" mass="19213">MLCGIGIRAMLMQGDRPIAYLSKTLAPKNLGLSTYEKEFLALLLAVTKWKHYLQGSHFIIGIDQKSLKHILDQRVDSMLQQKWVTKLLGLNYEVQYKKGHDNRATDAFSRLEHGETGPQAYAITTQVPLCMQEVQNSYEDNTYFRLLYKQKQWISNLILTIAMSQVC</sequence>
<dbReference type="EMBL" id="JACGWK010000899">
    <property type="protein sequence ID" value="KAL0294188.1"/>
    <property type="molecule type" value="Genomic_DNA"/>
</dbReference>